<sequence>MVEVDNLGDIALFVGLNNSFSGFSLVASDFPGCKANCIYFFTDKEKGVFNLEDGIIKTIVLNMSISCWKAMEMTKRISSNSSSSWSQLPDELLSLINEPLSLLDLIRFSCVCPTWRSVSASEISHRRYQLPWLILPNEVEPNSNEEGSSSRDRFRGLSGMYTRSRKQDSIYRDGLLSFYSILERKICKVEIPNKHRICGTYYGWLLTIGENSDMRLFHPFTGKVLDLPPLKFRQCLRYKYRLETGFLYNATINTNTKECGICNIQVDEVIPSNDPDCKSSVSHPCVVLSVPSRRGRVLHKQLFFTRPGTDDSWIALGIEREHHYNGLLYYKGEYYALQFGGDLVLVKGLDGAPLPTASLVTSSRNFNFSRNGIYLVATSSDLLKVTRFCDNSRATQRFLVHKLDFAETKWLEVESLSNCALFVGVNDSFSIVASDFPGCHENCIYFFTGEDKGIFNLQDGTIQTICPSDSKFISLQPIGFSANPI</sequence>
<evidence type="ECO:0000259" key="1">
    <source>
        <dbReference type="PROSITE" id="PS50181"/>
    </source>
</evidence>
<reference evidence="2 3" key="1">
    <citation type="submission" date="2020-10" db="EMBL/GenBank/DDBJ databases">
        <title>The Coptis chinensis genome and diversification of protoberbering-type alkaloids.</title>
        <authorList>
            <person name="Wang B."/>
            <person name="Shu S."/>
            <person name="Song C."/>
            <person name="Liu Y."/>
        </authorList>
    </citation>
    <scope>NUCLEOTIDE SEQUENCE [LARGE SCALE GENOMIC DNA]</scope>
    <source>
        <strain evidence="2">HL-2020</strain>
        <tissue evidence="2">Leaf</tissue>
    </source>
</reference>
<feature type="domain" description="F-box" evidence="1">
    <location>
        <begin position="82"/>
        <end position="128"/>
    </location>
</feature>
<evidence type="ECO:0000313" key="2">
    <source>
        <dbReference type="EMBL" id="KAF9588049.1"/>
    </source>
</evidence>
<evidence type="ECO:0000313" key="3">
    <source>
        <dbReference type="Proteomes" id="UP000631114"/>
    </source>
</evidence>
<dbReference type="Pfam" id="PF00646">
    <property type="entry name" value="F-box"/>
    <property type="match status" value="1"/>
</dbReference>
<protein>
    <recommendedName>
        <fullName evidence="1">F-box domain-containing protein</fullName>
    </recommendedName>
</protein>
<dbReference type="InterPro" id="IPR050942">
    <property type="entry name" value="F-box_BR-signaling"/>
</dbReference>
<comment type="caution">
    <text evidence="2">The sequence shown here is derived from an EMBL/GenBank/DDBJ whole genome shotgun (WGS) entry which is preliminary data.</text>
</comment>
<name>A0A835GW59_9MAGN</name>
<dbReference type="Proteomes" id="UP000631114">
    <property type="component" value="Unassembled WGS sequence"/>
</dbReference>
<dbReference type="InterPro" id="IPR005174">
    <property type="entry name" value="KIB1-4_b-propeller"/>
</dbReference>
<dbReference type="SUPFAM" id="SSF81383">
    <property type="entry name" value="F-box domain"/>
    <property type="match status" value="1"/>
</dbReference>
<dbReference type="EMBL" id="JADFTS010000009">
    <property type="protein sequence ID" value="KAF9588049.1"/>
    <property type="molecule type" value="Genomic_DNA"/>
</dbReference>
<proteinExistence type="predicted"/>
<dbReference type="AlphaFoldDB" id="A0A835GW59"/>
<gene>
    <name evidence="2" type="ORF">IFM89_007290</name>
</gene>
<accession>A0A835GW59</accession>
<dbReference type="InterPro" id="IPR001810">
    <property type="entry name" value="F-box_dom"/>
</dbReference>
<dbReference type="PANTHER" id="PTHR44259">
    <property type="entry name" value="OS07G0183000 PROTEIN-RELATED"/>
    <property type="match status" value="1"/>
</dbReference>
<dbReference type="InterPro" id="IPR036047">
    <property type="entry name" value="F-box-like_dom_sf"/>
</dbReference>
<dbReference type="CDD" id="cd09917">
    <property type="entry name" value="F-box_SF"/>
    <property type="match status" value="1"/>
</dbReference>
<dbReference type="Gene3D" id="1.20.1280.50">
    <property type="match status" value="1"/>
</dbReference>
<dbReference type="SMART" id="SM00256">
    <property type="entry name" value="FBOX"/>
    <property type="match status" value="1"/>
</dbReference>
<organism evidence="2 3">
    <name type="scientific">Coptis chinensis</name>
    <dbReference type="NCBI Taxonomy" id="261450"/>
    <lineage>
        <taxon>Eukaryota</taxon>
        <taxon>Viridiplantae</taxon>
        <taxon>Streptophyta</taxon>
        <taxon>Embryophyta</taxon>
        <taxon>Tracheophyta</taxon>
        <taxon>Spermatophyta</taxon>
        <taxon>Magnoliopsida</taxon>
        <taxon>Ranunculales</taxon>
        <taxon>Ranunculaceae</taxon>
        <taxon>Coptidoideae</taxon>
        <taxon>Coptis</taxon>
    </lineage>
</organism>
<keyword evidence="3" id="KW-1185">Reference proteome</keyword>
<dbReference type="PROSITE" id="PS50181">
    <property type="entry name" value="FBOX"/>
    <property type="match status" value="1"/>
</dbReference>
<dbReference type="Pfam" id="PF03478">
    <property type="entry name" value="Beta-prop_KIB1-4"/>
    <property type="match status" value="2"/>
</dbReference>